<dbReference type="AlphaFoldDB" id="A0A8K0TH03"/>
<evidence type="ECO:0000313" key="2">
    <source>
        <dbReference type="EMBL" id="KAH7362537.1"/>
    </source>
</evidence>
<comment type="caution">
    <text evidence="2">The sequence shown here is derived from an EMBL/GenBank/DDBJ whole genome shotgun (WGS) entry which is preliminary data.</text>
</comment>
<dbReference type="EMBL" id="JAGPXD010000003">
    <property type="protein sequence ID" value="KAH7362537.1"/>
    <property type="molecule type" value="Genomic_DNA"/>
</dbReference>
<dbReference type="OrthoDB" id="5378435at2759"/>
<accession>A0A8K0TH03</accession>
<protein>
    <submittedName>
        <fullName evidence="2">Uncharacterized protein</fullName>
    </submittedName>
</protein>
<keyword evidence="3" id="KW-1185">Reference proteome</keyword>
<evidence type="ECO:0000313" key="3">
    <source>
        <dbReference type="Proteomes" id="UP000813385"/>
    </source>
</evidence>
<feature type="compositionally biased region" description="Acidic residues" evidence="1">
    <location>
        <begin position="345"/>
        <end position="365"/>
    </location>
</feature>
<reference evidence="2" key="1">
    <citation type="journal article" date="2021" name="Nat. Commun.">
        <title>Genetic determinants of endophytism in the Arabidopsis root mycobiome.</title>
        <authorList>
            <person name="Mesny F."/>
            <person name="Miyauchi S."/>
            <person name="Thiergart T."/>
            <person name="Pickel B."/>
            <person name="Atanasova L."/>
            <person name="Karlsson M."/>
            <person name="Huettel B."/>
            <person name="Barry K.W."/>
            <person name="Haridas S."/>
            <person name="Chen C."/>
            <person name="Bauer D."/>
            <person name="Andreopoulos W."/>
            <person name="Pangilinan J."/>
            <person name="LaButti K."/>
            <person name="Riley R."/>
            <person name="Lipzen A."/>
            <person name="Clum A."/>
            <person name="Drula E."/>
            <person name="Henrissat B."/>
            <person name="Kohler A."/>
            <person name="Grigoriev I.V."/>
            <person name="Martin F.M."/>
            <person name="Hacquard S."/>
        </authorList>
    </citation>
    <scope>NUCLEOTIDE SEQUENCE</scope>
    <source>
        <strain evidence="2">MPI-CAGE-AT-0016</strain>
    </source>
</reference>
<name>A0A8K0TH03_9PEZI</name>
<proteinExistence type="predicted"/>
<gene>
    <name evidence="2" type="ORF">B0T11DRAFT_85391</name>
</gene>
<sequence length="371" mass="40328">MMPSTYLGVAHQPGAVSYPNDAFLDDLSRQMILSQQSRRLSRGAGGHQRAVTSMGNAMRITKPTSANNSPRSSSAMSRRRTIMNETTLAARRRQQMGQAMMPSYSNEAANSQARSSRPVSWHPSSYPQYQMPMSAPYQQQYTQEFAAQYPFPSAMDNDMISAFQPHYSPVPAYSCSASPNSAFSPLSLPYNTFDSTPYLPVEGWNLPPQQVPSYVSTYTTAGTEPFPSLTADFAPASSAAAWASFVSQGFNSTSPPTPENLPQAQQPKPAVSCEESIPYQALDDPEDDGEILVGMGLYDAPEKVDDDPSLSNSRSAISSLFGHSYRSMEGTGKGLKLEEAWQPPESDDEEDASSDADGDDGDESTELTQKV</sequence>
<feature type="region of interest" description="Disordered" evidence="1">
    <location>
        <begin position="321"/>
        <end position="371"/>
    </location>
</feature>
<dbReference type="Proteomes" id="UP000813385">
    <property type="component" value="Unassembled WGS sequence"/>
</dbReference>
<organism evidence="2 3">
    <name type="scientific">Plectosphaerella cucumerina</name>
    <dbReference type="NCBI Taxonomy" id="40658"/>
    <lineage>
        <taxon>Eukaryota</taxon>
        <taxon>Fungi</taxon>
        <taxon>Dikarya</taxon>
        <taxon>Ascomycota</taxon>
        <taxon>Pezizomycotina</taxon>
        <taxon>Sordariomycetes</taxon>
        <taxon>Hypocreomycetidae</taxon>
        <taxon>Glomerellales</taxon>
        <taxon>Plectosphaerellaceae</taxon>
        <taxon>Plectosphaerella</taxon>
    </lineage>
</organism>
<evidence type="ECO:0000256" key="1">
    <source>
        <dbReference type="SAM" id="MobiDB-lite"/>
    </source>
</evidence>